<keyword evidence="6" id="KW-0804">Transcription</keyword>
<dbReference type="AlphaFoldDB" id="A0A2A9NZQ8"/>
<keyword evidence="5" id="KW-0805">Transcription regulation</keyword>
<dbReference type="InterPro" id="IPR051763">
    <property type="entry name" value="Copper_Homeo_Regul"/>
</dbReference>
<feature type="non-terminal residue" evidence="9">
    <location>
        <position position="1"/>
    </location>
</feature>
<name>A0A2A9NZQ8_9AGAR</name>
<dbReference type="InterPro" id="IPR036395">
    <property type="entry name" value="Cu_fist_DNA-bd_dom_sf"/>
</dbReference>
<comment type="subcellular location">
    <subcellularLocation>
        <location evidence="1">Nucleus</location>
    </subcellularLocation>
</comment>
<dbReference type="SMART" id="SM00412">
    <property type="entry name" value="Cu_FIST"/>
    <property type="match status" value="1"/>
</dbReference>
<keyword evidence="2" id="KW-0479">Metal-binding</keyword>
<evidence type="ECO:0000256" key="2">
    <source>
        <dbReference type="ARBA" id="ARBA00022723"/>
    </source>
</evidence>
<dbReference type="PANTHER" id="PTHR28088:SF5">
    <property type="entry name" value="TRANSCRIPTIONAL ACTIVATOR HAA1-RELATED"/>
    <property type="match status" value="1"/>
</dbReference>
<dbReference type="EMBL" id="KZ301973">
    <property type="protein sequence ID" value="PFH53462.1"/>
    <property type="molecule type" value="Genomic_DNA"/>
</dbReference>
<dbReference type="InterPro" id="IPR001083">
    <property type="entry name" value="Cu_fist_DNA-bd_dom"/>
</dbReference>
<dbReference type="GO" id="GO:0045944">
    <property type="term" value="P:positive regulation of transcription by RNA polymerase II"/>
    <property type="evidence" value="ECO:0007669"/>
    <property type="project" value="TreeGrafter"/>
</dbReference>
<dbReference type="Gene3D" id="3.90.430.10">
    <property type="entry name" value="Copper fist DNA-binding domain"/>
    <property type="match status" value="1"/>
</dbReference>
<dbReference type="PANTHER" id="PTHR28088">
    <property type="entry name" value="TRANSCRIPTIONAL ACTIVATOR HAA1-RELATED"/>
    <property type="match status" value="1"/>
</dbReference>
<keyword evidence="3" id="KW-0862">Zinc</keyword>
<dbReference type="OrthoDB" id="5600085at2759"/>
<keyword evidence="10" id="KW-1185">Reference proteome</keyword>
<dbReference type="SMART" id="SM01090">
    <property type="entry name" value="Copper-fist"/>
    <property type="match status" value="1"/>
</dbReference>
<sequence>ETCIKGHRSSTCKHTDRPLYEIKKKGRPVTQCEHCRELRKTKQVHVKCICEVKEDTLLSQPSGNGKRGTCFRLALRACHADMSCSS</sequence>
<dbReference type="STRING" id="703135.A0A2A9NZQ8"/>
<keyword evidence="4" id="KW-0186">Copper</keyword>
<gene>
    <name evidence="9" type="ORF">AMATHDRAFT_137420</name>
</gene>
<keyword evidence="7" id="KW-0539">Nucleus</keyword>
<reference evidence="9 10" key="1">
    <citation type="submission" date="2014-02" db="EMBL/GenBank/DDBJ databases">
        <title>Transposable element dynamics among asymbiotic and ectomycorrhizal Amanita fungi.</title>
        <authorList>
            <consortium name="DOE Joint Genome Institute"/>
            <person name="Hess J."/>
            <person name="Skrede I."/>
            <person name="Wolfe B."/>
            <person name="LaButti K."/>
            <person name="Ohm R.A."/>
            <person name="Grigoriev I.V."/>
            <person name="Pringle A."/>
        </authorList>
    </citation>
    <scope>NUCLEOTIDE SEQUENCE [LARGE SCALE GENOMIC DNA]</scope>
    <source>
        <strain evidence="9 10">SKay4041</strain>
    </source>
</reference>
<evidence type="ECO:0000313" key="10">
    <source>
        <dbReference type="Proteomes" id="UP000242287"/>
    </source>
</evidence>
<evidence type="ECO:0000256" key="1">
    <source>
        <dbReference type="ARBA" id="ARBA00004123"/>
    </source>
</evidence>
<dbReference type="PRINTS" id="PR00617">
    <property type="entry name" value="COPPERFIST"/>
</dbReference>
<proteinExistence type="predicted"/>
<evidence type="ECO:0000256" key="3">
    <source>
        <dbReference type="ARBA" id="ARBA00022833"/>
    </source>
</evidence>
<dbReference type="SUPFAM" id="SSF57879">
    <property type="entry name" value="Zinc domain conserved in yeast copper-regulated transcription factors"/>
    <property type="match status" value="1"/>
</dbReference>
<evidence type="ECO:0000256" key="5">
    <source>
        <dbReference type="ARBA" id="ARBA00023015"/>
    </source>
</evidence>
<dbReference type="GO" id="GO:0000978">
    <property type="term" value="F:RNA polymerase II cis-regulatory region sequence-specific DNA binding"/>
    <property type="evidence" value="ECO:0007669"/>
    <property type="project" value="TreeGrafter"/>
</dbReference>
<dbReference type="GO" id="GO:0000981">
    <property type="term" value="F:DNA-binding transcription factor activity, RNA polymerase II-specific"/>
    <property type="evidence" value="ECO:0007669"/>
    <property type="project" value="TreeGrafter"/>
</dbReference>
<dbReference type="Proteomes" id="UP000242287">
    <property type="component" value="Unassembled WGS sequence"/>
</dbReference>
<evidence type="ECO:0000259" key="8">
    <source>
        <dbReference type="PROSITE" id="PS50073"/>
    </source>
</evidence>
<organism evidence="9 10">
    <name type="scientific">Amanita thiersii Skay4041</name>
    <dbReference type="NCBI Taxonomy" id="703135"/>
    <lineage>
        <taxon>Eukaryota</taxon>
        <taxon>Fungi</taxon>
        <taxon>Dikarya</taxon>
        <taxon>Basidiomycota</taxon>
        <taxon>Agaricomycotina</taxon>
        <taxon>Agaricomycetes</taxon>
        <taxon>Agaricomycetidae</taxon>
        <taxon>Agaricales</taxon>
        <taxon>Pluteineae</taxon>
        <taxon>Amanitaceae</taxon>
        <taxon>Amanita</taxon>
    </lineage>
</organism>
<dbReference type="FunFam" id="3.90.430.10:FF:000001">
    <property type="entry name" value="Copper fist DNA-binding protein"/>
    <property type="match status" value="1"/>
</dbReference>
<dbReference type="GO" id="GO:0006879">
    <property type="term" value="P:intracellular iron ion homeostasis"/>
    <property type="evidence" value="ECO:0007669"/>
    <property type="project" value="TreeGrafter"/>
</dbReference>
<dbReference type="GO" id="GO:0005507">
    <property type="term" value="F:copper ion binding"/>
    <property type="evidence" value="ECO:0007669"/>
    <property type="project" value="InterPro"/>
</dbReference>
<dbReference type="GO" id="GO:0005634">
    <property type="term" value="C:nucleus"/>
    <property type="evidence" value="ECO:0007669"/>
    <property type="project" value="UniProtKB-SubCell"/>
</dbReference>
<protein>
    <recommendedName>
        <fullName evidence="8">Copper-fist domain-containing protein</fullName>
    </recommendedName>
</protein>
<evidence type="ECO:0000256" key="7">
    <source>
        <dbReference type="ARBA" id="ARBA00023242"/>
    </source>
</evidence>
<evidence type="ECO:0000313" key="9">
    <source>
        <dbReference type="EMBL" id="PFH53462.1"/>
    </source>
</evidence>
<dbReference type="GO" id="GO:0006878">
    <property type="term" value="P:intracellular copper ion homeostasis"/>
    <property type="evidence" value="ECO:0007669"/>
    <property type="project" value="TreeGrafter"/>
</dbReference>
<evidence type="ECO:0000256" key="4">
    <source>
        <dbReference type="ARBA" id="ARBA00023008"/>
    </source>
</evidence>
<accession>A0A2A9NZQ8</accession>
<dbReference type="Pfam" id="PF00649">
    <property type="entry name" value="Copper-fist"/>
    <property type="match status" value="1"/>
</dbReference>
<feature type="domain" description="Copper-fist" evidence="8">
    <location>
        <begin position="1"/>
        <end position="29"/>
    </location>
</feature>
<evidence type="ECO:0000256" key="6">
    <source>
        <dbReference type="ARBA" id="ARBA00023163"/>
    </source>
</evidence>
<dbReference type="PROSITE" id="PS50073">
    <property type="entry name" value="COPPER_FIST_2"/>
    <property type="match status" value="1"/>
</dbReference>